<reference evidence="3" key="1">
    <citation type="journal article" date="2019" name="Environ. Microbiol.">
        <title>Fungal ecological strategies reflected in gene transcription - a case study of two litter decomposers.</title>
        <authorList>
            <person name="Barbi F."/>
            <person name="Kohler A."/>
            <person name="Barry K."/>
            <person name="Baskaran P."/>
            <person name="Daum C."/>
            <person name="Fauchery L."/>
            <person name="Ihrmark K."/>
            <person name="Kuo A."/>
            <person name="LaButti K."/>
            <person name="Lipzen A."/>
            <person name="Morin E."/>
            <person name="Grigoriev I.V."/>
            <person name="Henrissat B."/>
            <person name="Lindahl B."/>
            <person name="Martin F."/>
        </authorList>
    </citation>
    <scope>NUCLEOTIDE SEQUENCE</scope>
    <source>
        <strain evidence="3">JB14</strain>
    </source>
</reference>
<sequence length="736" mass="83694">MAIHMGIWHIATGSHVDVKRAYSHLAGSVHETTARQALETMAETSLENLRAEVREGEKRYQVLYRFVLDNIQEFLRVWEGGIGLENRMICGCACTAIGLEDCTEDAFDFVDRFLRILKNERAGLTVEKLYQSINWTHIRGVQSLHVLRALFSFVPSLEPMEKLVSDLFRTDFAIHRMREGRKTKVIPLGCNSEKEIETAGMLRAIHDFLSQAGVSPVQASRLISWFGGDGGSVLAMDTAKKYLATMYDPEDPESDYKNLHNILPTIGIWHTQSTMQNTIAANHYGPLVTADPSALSRSAACAGFKRPTNFKDCGNYYPLSRSMTAIWETQILDCWRIELGLDHYEKINPYFDALAATSQLPTFEWFREKGEQIVDRYLTPEAYEQALSKSFNDSAPDNLKFPVGEPYSSSTLSHSQPSATDDPTTENCDADVEDADAEEDEPATQPKSAKEKKPTSHIEEKGFTGDRVLANSILFKMEYSWWIEAAYAIPDGDIGRVWEIMKIWIFIAAGGSNTNYVHLLLEMYCLFTYESKKDLKDAIWNNWLVNVTEHYNRWLEEIVKKSGRNFDDKFLRQVISPNVEFFLRLKEELENSLELYKHSKSHTSCHLRSEYKQLLTLWGEESLDFFRTERSMGHAAIPLFNSGSKKLAKGLLDTHLGHHTDQVEVLQAMENIWQATTISSSPSPSPNPDLSRSPSPNSNPSRYPSPIPIDPPSSPNPHLHNIITRSRYIFTKWNKR</sequence>
<protein>
    <recommendedName>
        <fullName evidence="2">DUF6589 domain-containing protein</fullName>
    </recommendedName>
</protein>
<feature type="region of interest" description="Disordered" evidence="1">
    <location>
        <begin position="677"/>
        <end position="720"/>
    </location>
</feature>
<feature type="compositionally biased region" description="Basic and acidic residues" evidence="1">
    <location>
        <begin position="448"/>
        <end position="457"/>
    </location>
</feature>
<evidence type="ECO:0000259" key="2">
    <source>
        <dbReference type="Pfam" id="PF20231"/>
    </source>
</evidence>
<feature type="compositionally biased region" description="Pro residues" evidence="1">
    <location>
        <begin position="703"/>
        <end position="715"/>
    </location>
</feature>
<gene>
    <name evidence="3" type="ORF">BT96DRAFT_1008318</name>
</gene>
<organism evidence="3 4">
    <name type="scientific">Gymnopus androsaceus JB14</name>
    <dbReference type="NCBI Taxonomy" id="1447944"/>
    <lineage>
        <taxon>Eukaryota</taxon>
        <taxon>Fungi</taxon>
        <taxon>Dikarya</taxon>
        <taxon>Basidiomycota</taxon>
        <taxon>Agaricomycotina</taxon>
        <taxon>Agaricomycetes</taxon>
        <taxon>Agaricomycetidae</taxon>
        <taxon>Agaricales</taxon>
        <taxon>Marasmiineae</taxon>
        <taxon>Omphalotaceae</taxon>
        <taxon>Gymnopus</taxon>
    </lineage>
</organism>
<keyword evidence="4" id="KW-1185">Reference proteome</keyword>
<dbReference type="InterPro" id="IPR046496">
    <property type="entry name" value="DUF6589"/>
</dbReference>
<dbReference type="Pfam" id="PF20231">
    <property type="entry name" value="DUF6589"/>
    <property type="match status" value="1"/>
</dbReference>
<proteinExistence type="predicted"/>
<feature type="domain" description="DUF6589" evidence="2">
    <location>
        <begin position="119"/>
        <end position="602"/>
    </location>
</feature>
<dbReference type="AlphaFoldDB" id="A0A6A4GFU5"/>
<evidence type="ECO:0000256" key="1">
    <source>
        <dbReference type="SAM" id="MobiDB-lite"/>
    </source>
</evidence>
<evidence type="ECO:0000313" key="3">
    <source>
        <dbReference type="EMBL" id="KAE9384195.1"/>
    </source>
</evidence>
<evidence type="ECO:0000313" key="4">
    <source>
        <dbReference type="Proteomes" id="UP000799118"/>
    </source>
</evidence>
<accession>A0A6A4GFU5</accession>
<name>A0A6A4GFU5_9AGAR</name>
<dbReference type="EMBL" id="ML770196">
    <property type="protein sequence ID" value="KAE9384195.1"/>
    <property type="molecule type" value="Genomic_DNA"/>
</dbReference>
<dbReference type="Proteomes" id="UP000799118">
    <property type="component" value="Unassembled WGS sequence"/>
</dbReference>
<feature type="compositionally biased region" description="Acidic residues" evidence="1">
    <location>
        <begin position="428"/>
        <end position="442"/>
    </location>
</feature>
<dbReference type="OrthoDB" id="3019291at2759"/>
<feature type="compositionally biased region" description="Low complexity" evidence="1">
    <location>
        <begin position="678"/>
        <end position="702"/>
    </location>
</feature>
<feature type="compositionally biased region" description="Polar residues" evidence="1">
    <location>
        <begin position="407"/>
        <end position="427"/>
    </location>
</feature>
<feature type="region of interest" description="Disordered" evidence="1">
    <location>
        <begin position="406"/>
        <end position="457"/>
    </location>
</feature>